<evidence type="ECO:0000256" key="3">
    <source>
        <dbReference type="ARBA" id="ARBA00023141"/>
    </source>
</evidence>
<dbReference type="GO" id="GO:0016491">
    <property type="term" value="F:oxidoreductase activity"/>
    <property type="evidence" value="ECO:0007669"/>
    <property type="project" value="UniProtKB-KW"/>
</dbReference>
<evidence type="ECO:0000256" key="2">
    <source>
        <dbReference type="ARBA" id="ARBA00023002"/>
    </source>
</evidence>
<dbReference type="InterPro" id="IPR036291">
    <property type="entry name" value="NAD(P)-bd_dom_sf"/>
</dbReference>
<dbReference type="SUPFAM" id="SSF53223">
    <property type="entry name" value="Aminoacid dehydrogenase-like, N-terminal domain"/>
    <property type="match status" value="1"/>
</dbReference>
<keyword evidence="6" id="KW-1185">Reference proteome</keyword>
<sequence length="279" mass="30349">MSTLCRAQIKKDTALEITGKTKIFYMIAHPIDHVRSPEVFNPWFRENAVDAVMIPVHYRPDDFEAVWDSLRHTANLGGFMVSVPHKEKAYQLCDEHHETAELVTAVNAVRRDEHGRLTGANFDGPGFMAGVLAGPHEVSGKSVLLVGAGGAGASIGFQVAKAGAERITISDLNTSRATELADRILARFPKVNVRLGSIDPKGHDIVVNATPCGLHPETDSIPVELDNISSDMIIADIIMKPRVTPLLAAAKEIGCDVRYGGGMLDMQRDLTLKFYGLKI</sequence>
<dbReference type="GO" id="GO:0009073">
    <property type="term" value="P:aromatic amino acid family biosynthetic process"/>
    <property type="evidence" value="ECO:0007669"/>
    <property type="project" value="UniProtKB-KW"/>
</dbReference>
<dbReference type="PANTHER" id="PTHR21089">
    <property type="entry name" value="SHIKIMATE DEHYDROGENASE"/>
    <property type="match status" value="1"/>
</dbReference>
<keyword evidence="3" id="KW-0057">Aromatic amino acid biosynthesis</keyword>
<organism evidence="5 6">
    <name type="scientific">Rhizobium leguminosarum bv. trifolii (strain WSM2304)</name>
    <dbReference type="NCBI Taxonomy" id="395492"/>
    <lineage>
        <taxon>Bacteria</taxon>
        <taxon>Pseudomonadati</taxon>
        <taxon>Pseudomonadota</taxon>
        <taxon>Alphaproteobacteria</taxon>
        <taxon>Hyphomicrobiales</taxon>
        <taxon>Rhizobiaceae</taxon>
        <taxon>Rhizobium/Agrobacterium group</taxon>
        <taxon>Rhizobium</taxon>
    </lineage>
</organism>
<proteinExistence type="predicted"/>
<dbReference type="Gene3D" id="3.40.50.720">
    <property type="entry name" value="NAD(P)-binding Rossmann-like Domain"/>
    <property type="match status" value="1"/>
</dbReference>
<gene>
    <name evidence="5" type="ordered locus">Rleg2_6263</name>
</gene>
<dbReference type="PANTHER" id="PTHR21089:SF1">
    <property type="entry name" value="BIFUNCTIONAL 3-DEHYDROQUINATE DEHYDRATASE_SHIKIMATE DEHYDROGENASE, CHLOROPLASTIC"/>
    <property type="match status" value="1"/>
</dbReference>
<dbReference type="KEGG" id="rlt:Rleg2_6263"/>
<dbReference type="Pfam" id="PF08501">
    <property type="entry name" value="Shikimate_dh_N"/>
    <property type="match status" value="1"/>
</dbReference>
<dbReference type="Proteomes" id="UP000008330">
    <property type="component" value="Plasmid pRLG203"/>
</dbReference>
<dbReference type="InterPro" id="IPR046346">
    <property type="entry name" value="Aminoacid_DH-like_N_sf"/>
</dbReference>
<geneLocation type="plasmid" evidence="5 6">
    <name>pRLG203</name>
</geneLocation>
<reference evidence="5 6" key="1">
    <citation type="journal article" date="2010" name="Stand. Genomic Sci.">
        <title>Complete genome sequence of Rhizobium leguminosarum bv trifolii strain WSM2304, an effective microsymbiont of the South American clover Trifolium polymorphum.</title>
        <authorList>
            <person name="Reeve W."/>
            <person name="O'Hara G."/>
            <person name="Chain P."/>
            <person name="Ardley J."/>
            <person name="Brau L."/>
            <person name="Nandesena K."/>
            <person name="Tiwari R."/>
            <person name="Malfatti S."/>
            <person name="Kiss H."/>
            <person name="Lapidus A."/>
            <person name="Copeland A."/>
            <person name="Nolan M."/>
            <person name="Land M."/>
            <person name="Ivanova N."/>
            <person name="Mavromatis K."/>
            <person name="Markowitz V."/>
            <person name="Kyrpides N."/>
            <person name="Melino V."/>
            <person name="Denton M."/>
            <person name="Yates R."/>
            <person name="Howieson J."/>
        </authorList>
    </citation>
    <scope>NUCLEOTIDE SEQUENCE [LARGE SCALE GENOMIC DNA]</scope>
    <source>
        <strain evidence="5 6">WSM2304</strain>
    </source>
</reference>
<comment type="pathway">
    <text evidence="1">Metabolic intermediate biosynthesis; chorismate biosynthesis; chorismate from D-erythrose 4-phosphate and phosphoenolpyruvate: step 4/7.</text>
</comment>
<dbReference type="CDD" id="cd01065">
    <property type="entry name" value="NAD_bind_Shikimate_DH"/>
    <property type="match status" value="1"/>
</dbReference>
<dbReference type="EMBL" id="CP001195">
    <property type="protein sequence ID" value="ACI59636.1"/>
    <property type="molecule type" value="Genomic_DNA"/>
</dbReference>
<evidence type="ECO:0000313" key="6">
    <source>
        <dbReference type="Proteomes" id="UP000008330"/>
    </source>
</evidence>
<keyword evidence="2" id="KW-0560">Oxidoreductase</keyword>
<evidence type="ECO:0000256" key="1">
    <source>
        <dbReference type="ARBA" id="ARBA00004871"/>
    </source>
</evidence>
<dbReference type="InterPro" id="IPR022893">
    <property type="entry name" value="Shikimate_DH_fam"/>
</dbReference>
<dbReference type="Gene3D" id="3.40.50.10860">
    <property type="entry name" value="Leucine Dehydrogenase, chain A, domain 1"/>
    <property type="match status" value="1"/>
</dbReference>
<name>A0ABF7QZG4_RHILW</name>
<accession>A0ABF7QZG4</accession>
<dbReference type="InterPro" id="IPR013708">
    <property type="entry name" value="Shikimate_DH-bd_N"/>
</dbReference>
<keyword evidence="3" id="KW-0028">Amino-acid biosynthesis</keyword>
<dbReference type="SUPFAM" id="SSF51735">
    <property type="entry name" value="NAD(P)-binding Rossmann-fold domains"/>
    <property type="match status" value="1"/>
</dbReference>
<evidence type="ECO:0000259" key="4">
    <source>
        <dbReference type="Pfam" id="PF08501"/>
    </source>
</evidence>
<evidence type="ECO:0000313" key="5">
    <source>
        <dbReference type="EMBL" id="ACI59636.1"/>
    </source>
</evidence>
<protein>
    <submittedName>
        <fullName evidence="5">Shikimate dehydrogenase substrate binding domain protein</fullName>
    </submittedName>
</protein>
<keyword evidence="5" id="KW-0614">Plasmid</keyword>
<dbReference type="AlphaFoldDB" id="A0ABF7QZG4"/>
<feature type="domain" description="Shikimate dehydrogenase substrate binding N-terminal" evidence="4">
    <location>
        <begin position="27"/>
        <end position="109"/>
    </location>
</feature>